<feature type="transmembrane region" description="Helical" evidence="7">
    <location>
        <begin position="321"/>
        <end position="343"/>
    </location>
</feature>
<dbReference type="PANTHER" id="PTHR23501">
    <property type="entry name" value="MAJOR FACILITATOR SUPERFAMILY"/>
    <property type="match status" value="1"/>
</dbReference>
<dbReference type="Gene3D" id="1.20.1250.20">
    <property type="entry name" value="MFS general substrate transporter like domains"/>
    <property type="match status" value="1"/>
</dbReference>
<dbReference type="SUPFAM" id="SSF103473">
    <property type="entry name" value="MFS general substrate transporter"/>
    <property type="match status" value="1"/>
</dbReference>
<name>A0AAX6MVR9_9PEZI</name>
<feature type="transmembrane region" description="Helical" evidence="7">
    <location>
        <begin position="121"/>
        <end position="140"/>
    </location>
</feature>
<dbReference type="InterPro" id="IPR036259">
    <property type="entry name" value="MFS_trans_sf"/>
</dbReference>
<gene>
    <name evidence="9" type="ORF">Daesc_002018</name>
</gene>
<evidence type="ECO:0000256" key="5">
    <source>
        <dbReference type="ARBA" id="ARBA00023136"/>
    </source>
</evidence>
<dbReference type="PANTHER" id="PTHR23501:SF193">
    <property type="entry name" value="MULTIDRUG TRANSPORTER, PUTATIVE (AFU_ORTHOLOGUE AFUA_8G00940)-RELATED"/>
    <property type="match status" value="1"/>
</dbReference>
<feature type="transmembrane region" description="Helical" evidence="7">
    <location>
        <begin position="178"/>
        <end position="198"/>
    </location>
</feature>
<dbReference type="GO" id="GO:0005886">
    <property type="term" value="C:plasma membrane"/>
    <property type="evidence" value="ECO:0007669"/>
    <property type="project" value="TreeGrafter"/>
</dbReference>
<feature type="region of interest" description="Disordered" evidence="6">
    <location>
        <begin position="1"/>
        <end position="31"/>
    </location>
</feature>
<keyword evidence="3 7" id="KW-0812">Transmembrane</keyword>
<protein>
    <recommendedName>
        <fullName evidence="8">Major facilitator superfamily (MFS) profile domain-containing protein</fullName>
    </recommendedName>
</protein>
<proteinExistence type="inferred from homology"/>
<keyword evidence="10" id="KW-1185">Reference proteome</keyword>
<comment type="caution">
    <text evidence="9">The sequence shown here is derived from an EMBL/GenBank/DDBJ whole genome shotgun (WGS) entry which is preliminary data.</text>
</comment>
<feature type="transmembrane region" description="Helical" evidence="7">
    <location>
        <begin position="152"/>
        <end position="172"/>
    </location>
</feature>
<dbReference type="PROSITE" id="PS50850">
    <property type="entry name" value="MFS"/>
    <property type="match status" value="1"/>
</dbReference>
<evidence type="ECO:0000259" key="8">
    <source>
        <dbReference type="PROSITE" id="PS50850"/>
    </source>
</evidence>
<dbReference type="InterPro" id="IPR011701">
    <property type="entry name" value="MFS"/>
</dbReference>
<feature type="compositionally biased region" description="Basic and acidic residues" evidence="6">
    <location>
        <begin position="15"/>
        <end position="26"/>
    </location>
</feature>
<sequence>MVLTTSSSIRPQSLELDKQEENHPSSDKVIAPGLNEPNETVVTQEEQWLTGFKLINVTVAITLVCLLIMLDTSIVATAIPRITSEFHSLADIGWYGGAYQLGSAALQLLTGKIFMNFNSKWTFITFFGIFELGSLLCGVANSSKMFIVGRAIAGAGSSGIMNGAFTILAGGVPMAKRPALMGLVIGVSNLGLVMGPLLGGALTQYTTWRWCFYINLPVGGLVAIMLAFVHIPEQMPKPKALSVIRTLHSNLDLLGFALFAPAAIELLLALQYGGFQFAWNSSQIIGLFCGAGVTFIIFLAWEYHKGDDAMIPFSMIRKRTVWASSLSYGLLMSQLFCLSYYLPVYFQGVKGATPLLSGVYLLPSILGQLFSSVLSGWLVGRVGYYLPFALIGAVMVTIANGVLSTLSPTTSTGMQMVKFISPIPILAVQNTLPPAQISVAMALLMFSQNFGGALFLSFAETIFSNSLKTLIPQYAPSVNPEIIINAGATGFRSIISPAQLANVLVAYSKSVDRIFYMTTGMCVVCFVFSWGIGWKDIRKKKEVSKA</sequence>
<dbReference type="Gene3D" id="1.20.1720.10">
    <property type="entry name" value="Multidrug resistance protein D"/>
    <property type="match status" value="1"/>
</dbReference>
<dbReference type="AlphaFoldDB" id="A0AAX6MVR9"/>
<reference evidence="9 10" key="1">
    <citation type="journal article" date="2024" name="Front Chem Biol">
        <title>Unveiling the potential of Daldinia eschscholtzii MFLUCC 19-0629 through bioactivity and bioinformatics studies for enhanced sustainable agriculture production.</title>
        <authorList>
            <person name="Brooks S."/>
            <person name="Weaver J.A."/>
            <person name="Klomchit A."/>
            <person name="Alharthi S.A."/>
            <person name="Onlamun T."/>
            <person name="Nurani R."/>
            <person name="Vong T.K."/>
            <person name="Alberti F."/>
            <person name="Greco C."/>
        </authorList>
    </citation>
    <scope>NUCLEOTIDE SEQUENCE [LARGE SCALE GENOMIC DNA]</scope>
    <source>
        <strain evidence="9">MFLUCC 19-0629</strain>
    </source>
</reference>
<dbReference type="CDD" id="cd17502">
    <property type="entry name" value="MFS_Azr1_MDR_like"/>
    <property type="match status" value="1"/>
</dbReference>
<feature type="transmembrane region" description="Helical" evidence="7">
    <location>
        <begin position="210"/>
        <end position="231"/>
    </location>
</feature>
<comment type="similarity">
    <text evidence="2">Belongs to the major facilitator superfamily. TCR/Tet family.</text>
</comment>
<dbReference type="GO" id="GO:0022857">
    <property type="term" value="F:transmembrane transporter activity"/>
    <property type="evidence" value="ECO:0007669"/>
    <property type="project" value="InterPro"/>
</dbReference>
<feature type="transmembrane region" description="Helical" evidence="7">
    <location>
        <begin position="284"/>
        <end position="301"/>
    </location>
</feature>
<keyword evidence="5 7" id="KW-0472">Membrane</keyword>
<keyword evidence="4 7" id="KW-1133">Transmembrane helix</keyword>
<evidence type="ECO:0000313" key="10">
    <source>
        <dbReference type="Proteomes" id="UP001369815"/>
    </source>
</evidence>
<feature type="transmembrane region" description="Helical" evidence="7">
    <location>
        <begin position="251"/>
        <end position="272"/>
    </location>
</feature>
<feature type="transmembrane region" description="Helical" evidence="7">
    <location>
        <begin position="54"/>
        <end position="80"/>
    </location>
</feature>
<evidence type="ECO:0000256" key="7">
    <source>
        <dbReference type="SAM" id="Phobius"/>
    </source>
</evidence>
<feature type="domain" description="Major facilitator superfamily (MFS) profile" evidence="8">
    <location>
        <begin position="57"/>
        <end position="537"/>
    </location>
</feature>
<dbReference type="Proteomes" id="UP001369815">
    <property type="component" value="Unassembled WGS sequence"/>
</dbReference>
<dbReference type="InterPro" id="IPR020846">
    <property type="entry name" value="MFS_dom"/>
</dbReference>
<feature type="compositionally biased region" description="Polar residues" evidence="6">
    <location>
        <begin position="1"/>
        <end position="11"/>
    </location>
</feature>
<evidence type="ECO:0000313" key="9">
    <source>
        <dbReference type="EMBL" id="KAK6956738.1"/>
    </source>
</evidence>
<accession>A0AAX6MVR9</accession>
<dbReference type="EMBL" id="JBANMG010000002">
    <property type="protein sequence ID" value="KAK6956738.1"/>
    <property type="molecule type" value="Genomic_DNA"/>
</dbReference>
<feature type="transmembrane region" description="Helical" evidence="7">
    <location>
        <begin position="439"/>
        <end position="459"/>
    </location>
</feature>
<dbReference type="Pfam" id="PF07690">
    <property type="entry name" value="MFS_1"/>
    <property type="match status" value="1"/>
</dbReference>
<evidence type="ECO:0000256" key="2">
    <source>
        <dbReference type="ARBA" id="ARBA00007520"/>
    </source>
</evidence>
<evidence type="ECO:0000256" key="3">
    <source>
        <dbReference type="ARBA" id="ARBA00022692"/>
    </source>
</evidence>
<evidence type="ECO:0000256" key="6">
    <source>
        <dbReference type="SAM" id="MobiDB-lite"/>
    </source>
</evidence>
<evidence type="ECO:0000256" key="4">
    <source>
        <dbReference type="ARBA" id="ARBA00022989"/>
    </source>
</evidence>
<feature type="transmembrane region" description="Helical" evidence="7">
    <location>
        <begin position="514"/>
        <end position="534"/>
    </location>
</feature>
<comment type="subcellular location">
    <subcellularLocation>
        <location evidence="1">Membrane</location>
        <topology evidence="1">Multi-pass membrane protein</topology>
    </subcellularLocation>
</comment>
<feature type="transmembrane region" description="Helical" evidence="7">
    <location>
        <begin position="355"/>
        <end position="378"/>
    </location>
</feature>
<feature type="transmembrane region" description="Helical" evidence="7">
    <location>
        <begin position="384"/>
        <end position="406"/>
    </location>
</feature>
<evidence type="ECO:0000256" key="1">
    <source>
        <dbReference type="ARBA" id="ARBA00004141"/>
    </source>
</evidence>
<organism evidence="9 10">
    <name type="scientific">Daldinia eschscholtzii</name>
    <dbReference type="NCBI Taxonomy" id="292717"/>
    <lineage>
        <taxon>Eukaryota</taxon>
        <taxon>Fungi</taxon>
        <taxon>Dikarya</taxon>
        <taxon>Ascomycota</taxon>
        <taxon>Pezizomycotina</taxon>
        <taxon>Sordariomycetes</taxon>
        <taxon>Xylariomycetidae</taxon>
        <taxon>Xylariales</taxon>
        <taxon>Hypoxylaceae</taxon>
        <taxon>Daldinia</taxon>
    </lineage>
</organism>